<dbReference type="Proteomes" id="UP000006038">
    <property type="component" value="Chromosome 11"/>
</dbReference>
<dbReference type="Gramene" id="OB11G18730.1">
    <property type="protein sequence ID" value="OB11G18730.1"/>
    <property type="gene ID" value="OB11G18730"/>
</dbReference>
<dbReference type="EnsemblPlants" id="OB11G18730.1">
    <property type="protein sequence ID" value="OB11G18730.1"/>
    <property type="gene ID" value="OB11G18730"/>
</dbReference>
<reference evidence="2" key="2">
    <citation type="submission" date="2013-04" db="UniProtKB">
        <authorList>
            <consortium name="EnsemblPlants"/>
        </authorList>
    </citation>
    <scope>IDENTIFICATION</scope>
</reference>
<evidence type="ECO:0000313" key="2">
    <source>
        <dbReference type="EnsemblPlants" id="OB11G18730.1"/>
    </source>
</evidence>
<keyword evidence="3" id="KW-1185">Reference proteome</keyword>
<sequence length="64" mass="6427">MRPQDDGNAAREMETGAGGGRIREERGADDEGTGRLIWAESVARARGGSSGTPVTALAAGVGNG</sequence>
<evidence type="ECO:0000313" key="3">
    <source>
        <dbReference type="Proteomes" id="UP000006038"/>
    </source>
</evidence>
<name>J3N7T7_ORYBR</name>
<evidence type="ECO:0000256" key="1">
    <source>
        <dbReference type="SAM" id="MobiDB-lite"/>
    </source>
</evidence>
<feature type="compositionally biased region" description="Basic and acidic residues" evidence="1">
    <location>
        <begin position="1"/>
        <end position="14"/>
    </location>
</feature>
<proteinExistence type="predicted"/>
<reference evidence="2" key="1">
    <citation type="journal article" date="2013" name="Nat. Commun.">
        <title>Whole-genome sequencing of Oryza brachyantha reveals mechanisms underlying Oryza genome evolution.</title>
        <authorList>
            <person name="Chen J."/>
            <person name="Huang Q."/>
            <person name="Gao D."/>
            <person name="Wang J."/>
            <person name="Lang Y."/>
            <person name="Liu T."/>
            <person name="Li B."/>
            <person name="Bai Z."/>
            <person name="Luis Goicoechea J."/>
            <person name="Liang C."/>
            <person name="Chen C."/>
            <person name="Zhang W."/>
            <person name="Sun S."/>
            <person name="Liao Y."/>
            <person name="Zhang X."/>
            <person name="Yang L."/>
            <person name="Song C."/>
            <person name="Wang M."/>
            <person name="Shi J."/>
            <person name="Liu G."/>
            <person name="Liu J."/>
            <person name="Zhou H."/>
            <person name="Zhou W."/>
            <person name="Yu Q."/>
            <person name="An N."/>
            <person name="Chen Y."/>
            <person name="Cai Q."/>
            <person name="Wang B."/>
            <person name="Liu B."/>
            <person name="Min J."/>
            <person name="Huang Y."/>
            <person name="Wu H."/>
            <person name="Li Z."/>
            <person name="Zhang Y."/>
            <person name="Yin Y."/>
            <person name="Song W."/>
            <person name="Jiang J."/>
            <person name="Jackson S.A."/>
            <person name="Wing R.A."/>
            <person name="Wang J."/>
            <person name="Chen M."/>
        </authorList>
    </citation>
    <scope>NUCLEOTIDE SEQUENCE [LARGE SCALE GENOMIC DNA]</scope>
    <source>
        <strain evidence="2">cv. IRGC 101232</strain>
    </source>
</reference>
<dbReference type="HOGENOM" id="CLU_2871209_0_0_1"/>
<evidence type="ECO:0008006" key="4">
    <source>
        <dbReference type="Google" id="ProtNLM"/>
    </source>
</evidence>
<accession>J3N7T7</accession>
<protein>
    <recommendedName>
        <fullName evidence="4">DUF834 domain-containing protein</fullName>
    </recommendedName>
</protein>
<dbReference type="AlphaFoldDB" id="J3N7T7"/>
<organism evidence="2">
    <name type="scientific">Oryza brachyantha</name>
    <name type="common">malo sina</name>
    <dbReference type="NCBI Taxonomy" id="4533"/>
    <lineage>
        <taxon>Eukaryota</taxon>
        <taxon>Viridiplantae</taxon>
        <taxon>Streptophyta</taxon>
        <taxon>Embryophyta</taxon>
        <taxon>Tracheophyta</taxon>
        <taxon>Spermatophyta</taxon>
        <taxon>Magnoliopsida</taxon>
        <taxon>Liliopsida</taxon>
        <taxon>Poales</taxon>
        <taxon>Poaceae</taxon>
        <taxon>BOP clade</taxon>
        <taxon>Oryzoideae</taxon>
        <taxon>Oryzeae</taxon>
        <taxon>Oryzinae</taxon>
        <taxon>Oryza</taxon>
    </lineage>
</organism>
<feature type="region of interest" description="Disordered" evidence="1">
    <location>
        <begin position="1"/>
        <end position="64"/>
    </location>
</feature>